<evidence type="ECO:0000313" key="3">
    <source>
        <dbReference type="EMBL" id="KJL26072.1"/>
    </source>
</evidence>
<gene>
    <name evidence="3" type="ORF">RN50_00357</name>
</gene>
<dbReference type="KEGG" id="mfol:DXT68_00960"/>
<accession>A0A0F0KYV4</accession>
<dbReference type="RefSeq" id="WP_045252793.1">
    <property type="nucleotide sequence ID" value="NZ_CP031425.1"/>
</dbReference>
<feature type="region of interest" description="Disordered" evidence="1">
    <location>
        <begin position="1"/>
        <end position="28"/>
    </location>
</feature>
<protein>
    <submittedName>
        <fullName evidence="3">Uncharacterized protein</fullName>
    </submittedName>
</protein>
<dbReference type="AlphaFoldDB" id="A0A0F0KYV4"/>
<feature type="transmembrane region" description="Helical" evidence="2">
    <location>
        <begin position="36"/>
        <end position="57"/>
    </location>
</feature>
<name>A0A0F0KYV4_9MICO</name>
<proteinExistence type="predicted"/>
<evidence type="ECO:0000313" key="4">
    <source>
        <dbReference type="Proteomes" id="UP000033572"/>
    </source>
</evidence>
<sequence length="110" mass="11612">MDGTPDAARERTAQARTETQDAPAPPPLRRRTVRRLSWTLAWSIPLIALIVGIALTVTGSIEQLEPMGEGSYEVTLFAVWPAGVAFLASGVLGLTAAAIATALVTTEPSR</sequence>
<keyword evidence="4" id="KW-1185">Reference proteome</keyword>
<keyword evidence="2" id="KW-0472">Membrane</keyword>
<dbReference type="EMBL" id="JYIU01000024">
    <property type="protein sequence ID" value="KJL26072.1"/>
    <property type="molecule type" value="Genomic_DNA"/>
</dbReference>
<keyword evidence="2" id="KW-0812">Transmembrane</keyword>
<evidence type="ECO:0000256" key="1">
    <source>
        <dbReference type="SAM" id="MobiDB-lite"/>
    </source>
</evidence>
<comment type="caution">
    <text evidence="3">The sequence shown here is derived from an EMBL/GenBank/DDBJ whole genome shotgun (WGS) entry which is preliminary data.</text>
</comment>
<organism evidence="3 4">
    <name type="scientific">Microbacterium foliorum</name>
    <dbReference type="NCBI Taxonomy" id="104336"/>
    <lineage>
        <taxon>Bacteria</taxon>
        <taxon>Bacillati</taxon>
        <taxon>Actinomycetota</taxon>
        <taxon>Actinomycetes</taxon>
        <taxon>Micrococcales</taxon>
        <taxon>Microbacteriaceae</taxon>
        <taxon>Microbacterium</taxon>
    </lineage>
</organism>
<feature type="transmembrane region" description="Helical" evidence="2">
    <location>
        <begin position="77"/>
        <end position="104"/>
    </location>
</feature>
<evidence type="ECO:0000256" key="2">
    <source>
        <dbReference type="SAM" id="Phobius"/>
    </source>
</evidence>
<dbReference type="GeneID" id="94442953"/>
<dbReference type="PATRIC" id="fig|104336.4.peg.373"/>
<reference evidence="3 4" key="1">
    <citation type="submission" date="2015-02" db="EMBL/GenBank/DDBJ databases">
        <title>Draft genome sequences of ten Microbacterium spp. with emphasis on heavy metal contaminated environments.</title>
        <authorList>
            <person name="Corretto E."/>
        </authorList>
    </citation>
    <scope>NUCLEOTIDE SEQUENCE [LARGE SCALE GENOMIC DNA]</scope>
    <source>
        <strain evidence="3 4">DSM 12966</strain>
    </source>
</reference>
<keyword evidence="2" id="KW-1133">Transmembrane helix</keyword>
<dbReference type="Proteomes" id="UP000033572">
    <property type="component" value="Unassembled WGS sequence"/>
</dbReference>